<dbReference type="GO" id="GO:0008270">
    <property type="term" value="F:zinc ion binding"/>
    <property type="evidence" value="ECO:0007669"/>
    <property type="project" value="UniProtKB-KW"/>
</dbReference>
<comment type="subcellular location">
    <subcellularLocation>
        <location evidence="1">Nucleus</location>
    </subcellularLocation>
</comment>
<evidence type="ECO:0000256" key="6">
    <source>
        <dbReference type="SAM" id="MobiDB-lite"/>
    </source>
</evidence>
<keyword evidence="3" id="KW-0863">Zinc-finger</keyword>
<dbReference type="SMART" id="SM00581">
    <property type="entry name" value="PSP"/>
    <property type="match status" value="1"/>
</dbReference>
<evidence type="ECO:0000256" key="1">
    <source>
        <dbReference type="ARBA" id="ARBA00004123"/>
    </source>
</evidence>
<feature type="domain" description="PSP proline-rich" evidence="7">
    <location>
        <begin position="350"/>
        <end position="402"/>
    </location>
</feature>
<feature type="compositionally biased region" description="Pro residues" evidence="6">
    <location>
        <begin position="517"/>
        <end position="541"/>
    </location>
</feature>
<feature type="compositionally biased region" description="Basic and acidic residues" evidence="6">
    <location>
        <begin position="549"/>
        <end position="577"/>
    </location>
</feature>
<dbReference type="OrthoDB" id="8026949at2759"/>
<feature type="region of interest" description="Disordered" evidence="6">
    <location>
        <begin position="684"/>
        <end position="754"/>
    </location>
</feature>
<dbReference type="PANTHER" id="PTHR13316">
    <property type="entry name" value="ZINC FINGER, CCHC DOMAIN CONTAINING 8"/>
    <property type="match status" value="1"/>
</dbReference>
<keyword evidence="4" id="KW-0862">Zinc</keyword>
<dbReference type="RefSeq" id="XP_023934739.1">
    <property type="nucleotide sequence ID" value="XM_024078971.2"/>
</dbReference>
<dbReference type="InterPro" id="IPR006568">
    <property type="entry name" value="PSP_pro-rich"/>
</dbReference>
<dbReference type="GO" id="GO:0071013">
    <property type="term" value="C:catalytic step 2 spliceosome"/>
    <property type="evidence" value="ECO:0007669"/>
    <property type="project" value="TreeGrafter"/>
</dbReference>
<keyword evidence="2" id="KW-0479">Metal-binding</keyword>
<evidence type="ECO:0000256" key="3">
    <source>
        <dbReference type="ARBA" id="ARBA00022771"/>
    </source>
</evidence>
<dbReference type="GO" id="GO:0003723">
    <property type="term" value="F:RNA binding"/>
    <property type="evidence" value="ECO:0007669"/>
    <property type="project" value="TreeGrafter"/>
</dbReference>
<evidence type="ECO:0000313" key="9">
    <source>
        <dbReference type="RefSeq" id="XP_023934739.1"/>
    </source>
</evidence>
<keyword evidence="5" id="KW-0539">Nucleus</keyword>
<dbReference type="PANTHER" id="PTHR13316:SF0">
    <property type="entry name" value="ZINC FINGER CCHC DOMAIN-CONTAINING PROTEIN 8"/>
    <property type="match status" value="1"/>
</dbReference>
<evidence type="ECO:0000313" key="8">
    <source>
        <dbReference type="Proteomes" id="UP001652582"/>
    </source>
</evidence>
<dbReference type="GeneID" id="112043503"/>
<dbReference type="Proteomes" id="UP001652582">
    <property type="component" value="Chromosome 5"/>
</dbReference>
<name>A0A6J1MK24_BICAN</name>
<sequence length="891" mass="99656">MAKRKAGLKNIIYELDNDDIELSSDDEAKETKVGRFETDKQKKQLPHVTNKEENVVKTHEIINLDCSSDSICSLISPNNTHIGGKTTETDSNQTSYCQNEINVDDSEIQFKDLQNSTVLFKDHNIVVDSPSNSDLGVVGCENRAPLVTVRFRDRELACKYKKLVREFLIDLLKSQQQQYKNENFNSNGDSDVEIDIWPEELYQEGFGKIEEDCDDFSKDEAVTEFDNISEEDFDKIKKVNDDFSKNEEVTEFDNVSEVDDSMFFVDTAPSDEAHSDIPKYSKNSSLITNIVEEETASPTALRKGPICFNCDGEHPLRDCKLPRNHNKIAASRKNIGPRVGRYHVEDEQKYGHLVPGRISGNLRHALGLMRNELPLHIYRMRLLGYPPGWLEEAKISHSGITLFDSTGNATQDPEEEDGEICQPGSKDKFDIKKILDFPGYNVPASSRYIEESHLFGLPPMSQQDSKMEMLQALAPNAMQAYKRKKLTLFPSANQNSLLEGQAEMELDSGDEIAEFPSIPPLPDEAPPPPPPPPPTPPPDDTPLPVNSDKSNKLPDKSKTTNNSIKKESNKDLVKTKENSTNAKRKFDGNEVDLATSSDDELEVIEVLQVPDIPIPKVDELISIDVDDDKSQLSSGPDSPSLVALEERKRRLLDALIVDDDLSMEYIVLDETFSDNTDNVDTISKAETIDETETEDEGPKEMDKETEMQNISITDSEKCSKIDIDDTLSLSDDSKTVEAKKTEPQKSSIENEDKSTKIEELSVIVEDVNTNVEKSSTSNKAIMNNVVNKSAIVNELKETELEGEKGEVNKESVSKEVNTTDSKTGTVKNTLYGTPVLNVASPFVKLPSDDKFAKDISDVIHFENLPNSTGKFKQISSLLKRVKSEVDRIQDS</sequence>
<proteinExistence type="predicted"/>
<reference evidence="9" key="1">
    <citation type="submission" date="2025-08" db="UniProtKB">
        <authorList>
            <consortium name="RefSeq"/>
        </authorList>
    </citation>
    <scope>IDENTIFICATION</scope>
</reference>
<evidence type="ECO:0000256" key="4">
    <source>
        <dbReference type="ARBA" id="ARBA00022833"/>
    </source>
</evidence>
<feature type="compositionally biased region" description="Basic and acidic residues" evidence="6">
    <location>
        <begin position="714"/>
        <end position="723"/>
    </location>
</feature>
<keyword evidence="8" id="KW-1185">Reference proteome</keyword>
<accession>A0A6J1MK24</accession>
<organism evidence="8 9">
    <name type="scientific">Bicyclus anynana</name>
    <name type="common">Squinting bush brown butterfly</name>
    <dbReference type="NCBI Taxonomy" id="110368"/>
    <lineage>
        <taxon>Eukaryota</taxon>
        <taxon>Metazoa</taxon>
        <taxon>Ecdysozoa</taxon>
        <taxon>Arthropoda</taxon>
        <taxon>Hexapoda</taxon>
        <taxon>Insecta</taxon>
        <taxon>Pterygota</taxon>
        <taxon>Neoptera</taxon>
        <taxon>Endopterygota</taxon>
        <taxon>Lepidoptera</taxon>
        <taxon>Glossata</taxon>
        <taxon>Ditrysia</taxon>
        <taxon>Papilionoidea</taxon>
        <taxon>Nymphalidae</taxon>
        <taxon>Satyrinae</taxon>
        <taxon>Satyrini</taxon>
        <taxon>Mycalesina</taxon>
        <taxon>Bicyclus</taxon>
    </lineage>
</organism>
<protein>
    <submittedName>
        <fullName evidence="9">Zinc finger CCHC domain-containing protein 8</fullName>
    </submittedName>
</protein>
<dbReference type="Pfam" id="PF04046">
    <property type="entry name" value="PSP"/>
    <property type="match status" value="1"/>
</dbReference>
<dbReference type="KEGG" id="bany:112043503"/>
<feature type="compositionally biased region" description="Polar residues" evidence="6">
    <location>
        <begin position="814"/>
        <end position="828"/>
    </location>
</feature>
<feature type="compositionally biased region" description="Basic and acidic residues" evidence="6">
    <location>
        <begin position="800"/>
        <end position="813"/>
    </location>
</feature>
<evidence type="ECO:0000256" key="2">
    <source>
        <dbReference type="ARBA" id="ARBA00022723"/>
    </source>
</evidence>
<feature type="compositionally biased region" description="Basic and acidic residues" evidence="6">
    <location>
        <begin position="731"/>
        <end position="754"/>
    </location>
</feature>
<feature type="compositionally biased region" description="Basic and acidic residues" evidence="6">
    <location>
        <begin position="696"/>
        <end position="706"/>
    </location>
</feature>
<feature type="region of interest" description="Disordered" evidence="6">
    <location>
        <begin position="800"/>
        <end position="828"/>
    </location>
</feature>
<gene>
    <name evidence="9" type="primary">LOC112043503</name>
</gene>
<evidence type="ECO:0000256" key="5">
    <source>
        <dbReference type="ARBA" id="ARBA00023242"/>
    </source>
</evidence>
<evidence type="ECO:0000259" key="7">
    <source>
        <dbReference type="SMART" id="SM00581"/>
    </source>
</evidence>
<feature type="region of interest" description="Disordered" evidence="6">
    <location>
        <begin position="512"/>
        <end position="591"/>
    </location>
</feature>
<dbReference type="AlphaFoldDB" id="A0A6J1MK24"/>
<dbReference type="InterPro" id="IPR052115">
    <property type="entry name" value="NEXT_complex_subunit_ZCCHC8"/>
</dbReference>